<comment type="caution">
    <text evidence="1">The sequence shown here is derived from an EMBL/GenBank/DDBJ whole genome shotgun (WGS) entry which is preliminary data.</text>
</comment>
<dbReference type="EMBL" id="JALPRF010000001">
    <property type="protein sequence ID" value="MCK8490747.1"/>
    <property type="molecule type" value="Genomic_DNA"/>
</dbReference>
<dbReference type="Proteomes" id="UP001202180">
    <property type="component" value="Unassembled WGS sequence"/>
</dbReference>
<dbReference type="Pfam" id="PF16677">
    <property type="entry name" value="GP3_package"/>
    <property type="match status" value="1"/>
</dbReference>
<dbReference type="InterPro" id="IPR032066">
    <property type="entry name" value="GP3_package"/>
</dbReference>
<proteinExistence type="predicted"/>
<gene>
    <name evidence="1" type="ORF">M0L20_02720</name>
</gene>
<evidence type="ECO:0000313" key="2">
    <source>
        <dbReference type="Proteomes" id="UP001202180"/>
    </source>
</evidence>
<name>A0ABT0HFU3_9BACT</name>
<reference evidence="1 2" key="1">
    <citation type="submission" date="2022-04" db="EMBL/GenBank/DDBJ databases">
        <title>Spirosoma sp. strain RP8 genome sequencing and assembly.</title>
        <authorList>
            <person name="Jung Y."/>
        </authorList>
    </citation>
    <scope>NUCLEOTIDE SEQUENCE [LARGE SCALE GENOMIC DNA]</scope>
    <source>
        <strain evidence="1 2">RP8</strain>
    </source>
</reference>
<keyword evidence="2" id="KW-1185">Reference proteome</keyword>
<organism evidence="1 2">
    <name type="scientific">Spirosoma liriopis</name>
    <dbReference type="NCBI Taxonomy" id="2937440"/>
    <lineage>
        <taxon>Bacteria</taxon>
        <taxon>Pseudomonadati</taxon>
        <taxon>Bacteroidota</taxon>
        <taxon>Cytophagia</taxon>
        <taxon>Cytophagales</taxon>
        <taxon>Cytophagaceae</taxon>
        <taxon>Spirosoma</taxon>
    </lineage>
</organism>
<dbReference type="Gene3D" id="1.10.132.80">
    <property type="match status" value="1"/>
</dbReference>
<evidence type="ECO:0000313" key="1">
    <source>
        <dbReference type="EMBL" id="MCK8490747.1"/>
    </source>
</evidence>
<accession>A0ABT0HFU3</accession>
<protein>
    <submittedName>
        <fullName evidence="1">DNA-packaging protein</fullName>
    </submittedName>
</protein>
<sequence>MCLLGSGQGYWRKFKESKRDDEAFQWAIARIEDVIYSHKFEGAVLGYFNANIIMRELGLHNKQRRSDQIQQQQRVLVRREQSNGGIVLETEYPPFINPISSTN</sequence>